<evidence type="ECO:0000313" key="3">
    <source>
        <dbReference type="Proteomes" id="UP001203207"/>
    </source>
</evidence>
<accession>A0AAE3FZC0</accession>
<dbReference type="InterPro" id="IPR002716">
    <property type="entry name" value="PIN_dom"/>
</dbReference>
<dbReference type="AlphaFoldDB" id="A0AAE3FZC0"/>
<dbReference type="SUPFAM" id="SSF88723">
    <property type="entry name" value="PIN domain-like"/>
    <property type="match status" value="1"/>
</dbReference>
<dbReference type="EMBL" id="JAKRVX010000005">
    <property type="protein sequence ID" value="MCL9817803.1"/>
    <property type="molecule type" value="Genomic_DNA"/>
</dbReference>
<dbReference type="RefSeq" id="WP_250585166.1">
    <property type="nucleotide sequence ID" value="NZ_JAKRVX010000005.1"/>
</dbReference>
<dbReference type="Proteomes" id="UP001203207">
    <property type="component" value="Unassembled WGS sequence"/>
</dbReference>
<name>A0AAE3FZC0_9EURY</name>
<proteinExistence type="predicted"/>
<feature type="domain" description="PIN" evidence="1">
    <location>
        <begin position="5"/>
        <end position="88"/>
    </location>
</feature>
<protein>
    <submittedName>
        <fullName evidence="2">PIN domain-containing protein</fullName>
    </submittedName>
</protein>
<comment type="caution">
    <text evidence="2">The sequence shown here is derived from an EMBL/GenBank/DDBJ whole genome shotgun (WGS) entry which is preliminary data.</text>
</comment>
<reference evidence="2" key="1">
    <citation type="journal article" date="2022" name="Syst. Appl. Microbiol.">
        <title>Natronocalculus amylovorans gen. nov., sp. nov., and Natranaeroarchaeum aerophilus sp. nov., dominant culturable amylolytic natronoarchaea from hypersaline soda lakes in southwestern Siberia.</title>
        <authorList>
            <person name="Sorokin D.Y."/>
            <person name="Elcheninov A.G."/>
            <person name="Khizhniak T.V."/>
            <person name="Koenen M."/>
            <person name="Bale N.J."/>
            <person name="Damste J.S.S."/>
            <person name="Kublanov I.V."/>
        </authorList>
    </citation>
    <scope>NUCLEOTIDE SEQUENCE</scope>
    <source>
        <strain evidence="2">AArc-St2</strain>
    </source>
</reference>
<dbReference type="Gene3D" id="3.40.50.1010">
    <property type="entry name" value="5'-nuclease"/>
    <property type="match status" value="1"/>
</dbReference>
<sequence length="163" mass="18121">MITAVDTNALLALLYEDEHTDTSEAELRRVYQKGRVVITPIVYAELSADGHFDTASELDQFLTDFSIQLAEPSREALFRAGEQFQQYTVRRPDGLQCPSCGMKQSVRCNECNENIAPRQHIAADFLIGGHASVDGDGLVTFDTGFYETYFPTLTVYPEPGTSD</sequence>
<dbReference type="InterPro" id="IPR029060">
    <property type="entry name" value="PIN-like_dom_sf"/>
</dbReference>
<dbReference type="CDD" id="cd09854">
    <property type="entry name" value="PIN_VapC-like"/>
    <property type="match status" value="1"/>
</dbReference>
<keyword evidence="3" id="KW-1185">Reference proteome</keyword>
<dbReference type="Pfam" id="PF01850">
    <property type="entry name" value="PIN"/>
    <property type="match status" value="1"/>
</dbReference>
<gene>
    <name evidence="2" type="ORF">AArcSt2_12710</name>
</gene>
<evidence type="ECO:0000259" key="1">
    <source>
        <dbReference type="Pfam" id="PF01850"/>
    </source>
</evidence>
<evidence type="ECO:0000313" key="2">
    <source>
        <dbReference type="EMBL" id="MCL9817803.1"/>
    </source>
</evidence>
<reference evidence="2" key="2">
    <citation type="submission" date="2022-02" db="EMBL/GenBank/DDBJ databases">
        <authorList>
            <person name="Elcheninov A.G."/>
            <person name="Sorokin D.Y."/>
            <person name="Kublanov I.V."/>
        </authorList>
    </citation>
    <scope>NUCLEOTIDE SEQUENCE</scope>
    <source>
        <strain evidence="2">AArc-St2</strain>
    </source>
</reference>
<organism evidence="2 3">
    <name type="scientific">Natronocalculus amylovorans</name>
    <dbReference type="NCBI Taxonomy" id="2917812"/>
    <lineage>
        <taxon>Archaea</taxon>
        <taxon>Methanobacteriati</taxon>
        <taxon>Methanobacteriota</taxon>
        <taxon>Stenosarchaea group</taxon>
        <taxon>Halobacteria</taxon>
        <taxon>Halobacteriales</taxon>
        <taxon>Haloferacaceae</taxon>
        <taxon>Natronocalculus</taxon>
    </lineage>
</organism>